<feature type="region of interest" description="Disordered" evidence="1">
    <location>
        <begin position="32"/>
        <end position="57"/>
    </location>
</feature>
<feature type="compositionally biased region" description="Basic and acidic residues" evidence="1">
    <location>
        <begin position="260"/>
        <end position="269"/>
    </location>
</feature>
<name>A0A8H2VSS2_9HELO</name>
<proteinExistence type="predicted"/>
<feature type="region of interest" description="Disordered" evidence="1">
    <location>
        <begin position="220"/>
        <end position="269"/>
    </location>
</feature>
<accession>A0A8H2VSS2</accession>
<dbReference type="OrthoDB" id="5403157at2759"/>
<feature type="compositionally biased region" description="Polar residues" evidence="1">
    <location>
        <begin position="245"/>
        <end position="256"/>
    </location>
</feature>
<comment type="caution">
    <text evidence="2">The sequence shown here is derived from an EMBL/GenBank/DDBJ whole genome shotgun (WGS) entry which is preliminary data.</text>
</comment>
<gene>
    <name evidence="2" type="ORF">SCLTRI_LOCUS3850</name>
</gene>
<feature type="compositionally biased region" description="Low complexity" evidence="1">
    <location>
        <begin position="175"/>
        <end position="188"/>
    </location>
</feature>
<keyword evidence="3" id="KW-1185">Reference proteome</keyword>
<reference evidence="2" key="1">
    <citation type="submission" date="2020-10" db="EMBL/GenBank/DDBJ databases">
        <authorList>
            <person name="Kusch S."/>
        </authorList>
    </citation>
    <scope>NUCLEOTIDE SEQUENCE</scope>
    <source>
        <strain evidence="2">SwB9</strain>
    </source>
</reference>
<dbReference type="AlphaFoldDB" id="A0A8H2VSS2"/>
<evidence type="ECO:0000313" key="2">
    <source>
        <dbReference type="EMBL" id="CAD6444058.1"/>
    </source>
</evidence>
<sequence length="370" mass="40138">MNVPKNYPPTICFSSFKMASYHSYKNTSYYTTDGSRGDNFTTPERPHAKPSYSSSSDDEVITSLKGLALQSRTKEIISTSNSPGSTNSSPRHGTLGAHVDTISTFNTPKKSNSIPITIEQSITRKRVYTPLTGRGELPGGYFPGFADENPETLKSAVLLSTSRSRASPEVKSLTMSSVLSPMDSPSSDATVRSPPSIISSPFTLPETLVMPKGKYYPSNYKPAPTSPAPSVASPILNGGNLQLPPKSQRQKSTNPNHQRRSSDIKRKLQKYQRDMIEQARMVHASVTSSPGVPCAPGSKPVSPRLLPLGSPGPITPFELEESSGYLIAGQTRSGGLAEGRLRENEAVARMIRVEEERRRREGQSSPVARV</sequence>
<evidence type="ECO:0000256" key="1">
    <source>
        <dbReference type="SAM" id="MobiDB-lite"/>
    </source>
</evidence>
<feature type="compositionally biased region" description="Polar residues" evidence="1">
    <location>
        <begin position="32"/>
        <end position="42"/>
    </location>
</feature>
<protein>
    <submittedName>
        <fullName evidence="2">0f8a16ac-842e-4d9a-9bd3-25512091f7a1</fullName>
    </submittedName>
</protein>
<dbReference type="Proteomes" id="UP000624404">
    <property type="component" value="Unassembled WGS sequence"/>
</dbReference>
<dbReference type="EMBL" id="CAJHIA010000011">
    <property type="protein sequence ID" value="CAD6444058.1"/>
    <property type="molecule type" value="Genomic_DNA"/>
</dbReference>
<feature type="region of interest" description="Disordered" evidence="1">
    <location>
        <begin position="172"/>
        <end position="202"/>
    </location>
</feature>
<evidence type="ECO:0000313" key="3">
    <source>
        <dbReference type="Proteomes" id="UP000624404"/>
    </source>
</evidence>
<organism evidence="2 3">
    <name type="scientific">Sclerotinia trifoliorum</name>
    <dbReference type="NCBI Taxonomy" id="28548"/>
    <lineage>
        <taxon>Eukaryota</taxon>
        <taxon>Fungi</taxon>
        <taxon>Dikarya</taxon>
        <taxon>Ascomycota</taxon>
        <taxon>Pezizomycotina</taxon>
        <taxon>Leotiomycetes</taxon>
        <taxon>Helotiales</taxon>
        <taxon>Sclerotiniaceae</taxon>
        <taxon>Sclerotinia</taxon>
    </lineage>
</organism>